<reference evidence="2 3" key="1">
    <citation type="submission" date="2021-01" db="EMBL/GenBank/DDBJ databases">
        <title>Streptomyces acididurans sp. nov., isolated from a peat swamp forest soil.</title>
        <authorList>
            <person name="Chantavorakit T."/>
            <person name="Duangmal K."/>
        </authorList>
    </citation>
    <scope>NUCLEOTIDE SEQUENCE [LARGE SCALE GENOMIC DNA]</scope>
    <source>
        <strain evidence="2 3">KK5PA1</strain>
    </source>
</reference>
<dbReference type="Proteomes" id="UP000749040">
    <property type="component" value="Unassembled WGS sequence"/>
</dbReference>
<sequence>MHPAKRILLGTAGGLLLLLGVLLLVLPGPGLLLVLAGTVLLARAVPAVARFEEPVRTRATQAAEASVASALRIAGTVLTGLALIGAGAVWGARAVDGLPFAGWSTGLSLILSGLIVLGLLVWSHRRVHGGRAKRRPATGRADREGR</sequence>
<dbReference type="Pfam" id="PF09656">
    <property type="entry name" value="PGPGW"/>
    <property type="match status" value="1"/>
</dbReference>
<organism evidence="2 3">
    <name type="scientific">Actinacidiphila acididurans</name>
    <dbReference type="NCBI Taxonomy" id="2784346"/>
    <lineage>
        <taxon>Bacteria</taxon>
        <taxon>Bacillati</taxon>
        <taxon>Actinomycetota</taxon>
        <taxon>Actinomycetes</taxon>
        <taxon>Kitasatosporales</taxon>
        <taxon>Streptomycetaceae</taxon>
        <taxon>Actinacidiphila</taxon>
    </lineage>
</organism>
<protein>
    <recommendedName>
        <fullName evidence="4">Transmembrane protein (PGPGW)</fullName>
    </recommendedName>
</protein>
<proteinExistence type="predicted"/>
<keyword evidence="1" id="KW-0812">Transmembrane</keyword>
<keyword evidence="3" id="KW-1185">Reference proteome</keyword>
<keyword evidence="1" id="KW-0472">Membrane</keyword>
<dbReference type="InterPro" id="IPR019099">
    <property type="entry name" value="Uncharacterised_PGPGW_TM"/>
</dbReference>
<evidence type="ECO:0000313" key="2">
    <source>
        <dbReference type="EMBL" id="MBM9508620.1"/>
    </source>
</evidence>
<evidence type="ECO:0008006" key="4">
    <source>
        <dbReference type="Google" id="ProtNLM"/>
    </source>
</evidence>
<keyword evidence="1" id="KW-1133">Transmembrane helix</keyword>
<comment type="caution">
    <text evidence="2">The sequence shown here is derived from an EMBL/GenBank/DDBJ whole genome shotgun (WGS) entry which is preliminary data.</text>
</comment>
<evidence type="ECO:0000313" key="3">
    <source>
        <dbReference type="Proteomes" id="UP000749040"/>
    </source>
</evidence>
<feature type="transmembrane region" description="Helical" evidence="1">
    <location>
        <begin position="70"/>
        <end position="90"/>
    </location>
</feature>
<accession>A0ABS2TZ63</accession>
<evidence type="ECO:0000256" key="1">
    <source>
        <dbReference type="SAM" id="Phobius"/>
    </source>
</evidence>
<name>A0ABS2TZ63_9ACTN</name>
<feature type="transmembrane region" description="Helical" evidence="1">
    <location>
        <begin position="102"/>
        <end position="122"/>
    </location>
</feature>
<feature type="transmembrane region" description="Helical" evidence="1">
    <location>
        <begin position="7"/>
        <end position="25"/>
    </location>
</feature>
<feature type="transmembrane region" description="Helical" evidence="1">
    <location>
        <begin position="31"/>
        <end position="49"/>
    </location>
</feature>
<dbReference type="EMBL" id="JADKYB010000019">
    <property type="protein sequence ID" value="MBM9508620.1"/>
    <property type="molecule type" value="Genomic_DNA"/>
</dbReference>
<gene>
    <name evidence="2" type="ORF">ITX44_29515</name>
</gene>